<evidence type="ECO:0008006" key="4">
    <source>
        <dbReference type="Google" id="ProtNLM"/>
    </source>
</evidence>
<keyword evidence="3" id="KW-1185">Reference proteome</keyword>
<dbReference type="Proteomes" id="UP001518976">
    <property type="component" value="Unassembled WGS sequence"/>
</dbReference>
<protein>
    <recommendedName>
        <fullName evidence="4">Transposase</fullName>
    </recommendedName>
</protein>
<dbReference type="RefSeq" id="WP_209267995.1">
    <property type="nucleotide sequence ID" value="NZ_JAFFZN010000032.1"/>
</dbReference>
<sequence length="62" mass="7107">MTSIRRRTSDPVTAYPEPPACSAWGKRPQPTGRRPLSPAEQDRNREQLAQTVHTRRSHSRRA</sequence>
<name>A0ABS3X1I1_9ACTN</name>
<reference evidence="2 3" key="1">
    <citation type="submission" date="2021-02" db="EMBL/GenBank/DDBJ databases">
        <title>Streptomyces spirodelae sp. nov., isolated from duckweed.</title>
        <authorList>
            <person name="Saimee Y."/>
            <person name="Duangmal K."/>
        </authorList>
    </citation>
    <scope>NUCLEOTIDE SEQUENCE [LARGE SCALE GENOMIC DNA]</scope>
    <source>
        <strain evidence="2 3">DW4-2</strain>
    </source>
</reference>
<evidence type="ECO:0000256" key="1">
    <source>
        <dbReference type="SAM" id="MobiDB-lite"/>
    </source>
</evidence>
<comment type="caution">
    <text evidence="2">The sequence shown here is derived from an EMBL/GenBank/DDBJ whole genome shotgun (WGS) entry which is preliminary data.</text>
</comment>
<gene>
    <name evidence="2" type="ORF">JW592_27770</name>
</gene>
<feature type="compositionally biased region" description="Basic residues" evidence="1">
    <location>
        <begin position="53"/>
        <end position="62"/>
    </location>
</feature>
<evidence type="ECO:0000313" key="2">
    <source>
        <dbReference type="EMBL" id="MBO8189227.1"/>
    </source>
</evidence>
<feature type="region of interest" description="Disordered" evidence="1">
    <location>
        <begin position="1"/>
        <end position="62"/>
    </location>
</feature>
<evidence type="ECO:0000313" key="3">
    <source>
        <dbReference type="Proteomes" id="UP001518976"/>
    </source>
</evidence>
<organism evidence="2 3">
    <name type="scientific">Streptomyces spirodelae</name>
    <dbReference type="NCBI Taxonomy" id="2812904"/>
    <lineage>
        <taxon>Bacteria</taxon>
        <taxon>Bacillati</taxon>
        <taxon>Actinomycetota</taxon>
        <taxon>Actinomycetes</taxon>
        <taxon>Kitasatosporales</taxon>
        <taxon>Streptomycetaceae</taxon>
        <taxon>Streptomyces</taxon>
    </lineage>
</organism>
<dbReference type="EMBL" id="JAFFZN010000032">
    <property type="protein sequence ID" value="MBO8189227.1"/>
    <property type="molecule type" value="Genomic_DNA"/>
</dbReference>
<proteinExistence type="predicted"/>
<accession>A0ABS3X1I1</accession>